<dbReference type="EMBL" id="LQZG01000002">
    <property type="protein sequence ID" value="OAB87744.1"/>
    <property type="molecule type" value="Genomic_DNA"/>
</dbReference>
<dbReference type="Pfam" id="PF04203">
    <property type="entry name" value="Sortase"/>
    <property type="match status" value="1"/>
</dbReference>
<dbReference type="NCBIfam" id="NF033748">
    <property type="entry name" value="class_F_sortase"/>
    <property type="match status" value="1"/>
</dbReference>
<evidence type="ECO:0000256" key="2">
    <source>
        <dbReference type="SAM" id="MobiDB-lite"/>
    </source>
</evidence>
<feature type="compositionally biased region" description="Low complexity" evidence="2">
    <location>
        <begin position="42"/>
        <end position="66"/>
    </location>
</feature>
<evidence type="ECO:0000256" key="1">
    <source>
        <dbReference type="ARBA" id="ARBA00022801"/>
    </source>
</evidence>
<sequence length="254" mass="26000">MAAAVAALTLGGGGLVAYGLSQQETRDPAWVASSDGSHEGHGMSSSAVEPSGSSTSGSSSGSAGSADPHAGHMGMGGSSSSGSSSPTAAKKPAARYVRPSGETLARSQPTKVRIPSLDVSSTIGELGLQQDKRMEVPQDGTSTGWYTGSPTPGELGPSVLAAHVTWDKKPAVFFDLGAMKKGQKIEVDRKDGTTAIFSVEDVGQYPKSDFPTDDVYGTVDHAALRLITCGGFFDGETGHHVDNVVVYAKLVGSR</sequence>
<name>A0A176QDI6_9MICO</name>
<dbReference type="AlphaFoldDB" id="A0A176QDI6"/>
<protein>
    <recommendedName>
        <fullName evidence="5">Class F sortase</fullName>
    </recommendedName>
</protein>
<dbReference type="Proteomes" id="UP000076976">
    <property type="component" value="Unassembled WGS sequence"/>
</dbReference>
<reference evidence="3 4" key="1">
    <citation type="submission" date="2016-01" db="EMBL/GenBank/DDBJ databases">
        <title>Janibacter melonis strain CD11_4 genome sequencing and assembly.</title>
        <authorList>
            <person name="Nair G.R."/>
            <person name="Kaur G."/>
            <person name="Chander A.M."/>
            <person name="Mayilraj S."/>
        </authorList>
    </citation>
    <scope>NUCLEOTIDE SEQUENCE [LARGE SCALE GENOMIC DNA]</scope>
    <source>
        <strain evidence="3 4">CD11-4</strain>
    </source>
</reference>
<keyword evidence="1" id="KW-0378">Hydrolase</keyword>
<evidence type="ECO:0000313" key="4">
    <source>
        <dbReference type="Proteomes" id="UP000076976"/>
    </source>
</evidence>
<dbReference type="CDD" id="cd05829">
    <property type="entry name" value="Sortase_F"/>
    <property type="match status" value="1"/>
</dbReference>
<evidence type="ECO:0000313" key="3">
    <source>
        <dbReference type="EMBL" id="OAB87744.1"/>
    </source>
</evidence>
<organism evidence="3 4">
    <name type="scientific">Janibacter melonis</name>
    <dbReference type="NCBI Taxonomy" id="262209"/>
    <lineage>
        <taxon>Bacteria</taxon>
        <taxon>Bacillati</taxon>
        <taxon>Actinomycetota</taxon>
        <taxon>Actinomycetes</taxon>
        <taxon>Micrococcales</taxon>
        <taxon>Intrasporangiaceae</taxon>
        <taxon>Janibacter</taxon>
    </lineage>
</organism>
<dbReference type="InterPro" id="IPR042001">
    <property type="entry name" value="Sortase_F"/>
</dbReference>
<accession>A0A176QDI6</accession>
<feature type="region of interest" description="Disordered" evidence="2">
    <location>
        <begin position="26"/>
        <end position="111"/>
    </location>
</feature>
<dbReference type="STRING" id="262209.AWH69_06800"/>
<keyword evidence="4" id="KW-1185">Reference proteome</keyword>
<dbReference type="GO" id="GO:0016787">
    <property type="term" value="F:hydrolase activity"/>
    <property type="evidence" value="ECO:0007669"/>
    <property type="project" value="UniProtKB-KW"/>
</dbReference>
<proteinExistence type="predicted"/>
<dbReference type="InterPro" id="IPR005754">
    <property type="entry name" value="Sortase"/>
</dbReference>
<dbReference type="Gene3D" id="2.40.260.10">
    <property type="entry name" value="Sortase"/>
    <property type="match status" value="1"/>
</dbReference>
<evidence type="ECO:0008006" key="5">
    <source>
        <dbReference type="Google" id="ProtNLM"/>
    </source>
</evidence>
<dbReference type="SUPFAM" id="SSF63817">
    <property type="entry name" value="Sortase"/>
    <property type="match status" value="1"/>
</dbReference>
<dbReference type="InterPro" id="IPR023365">
    <property type="entry name" value="Sortase_dom-sf"/>
</dbReference>
<gene>
    <name evidence="3" type="ORF">AWH69_06800</name>
</gene>
<comment type="caution">
    <text evidence="3">The sequence shown here is derived from an EMBL/GenBank/DDBJ whole genome shotgun (WGS) entry which is preliminary data.</text>
</comment>